<dbReference type="EMBL" id="CABVIH010000024">
    <property type="protein sequence ID" value="VVP33900.1"/>
    <property type="molecule type" value="Genomic_DNA"/>
</dbReference>
<dbReference type="PROSITE" id="PS50890">
    <property type="entry name" value="PUA"/>
    <property type="match status" value="1"/>
</dbReference>
<protein>
    <submittedName>
        <fullName evidence="1">Uncharacterized protein</fullName>
    </submittedName>
</protein>
<sequence>MHSQITPGNTHHVATLLGQSQNVSRHTMSSREIAELTGSTHDNVLKTIRGYMIHKVTSLKADTETGVERTAFDPLVMSKGIARLAEINIGASL</sequence>
<reference evidence="1 2" key="1">
    <citation type="submission" date="2019-09" db="EMBL/GenBank/DDBJ databases">
        <authorList>
            <person name="Chandra G."/>
            <person name="Truman W A."/>
        </authorList>
    </citation>
    <scope>NUCLEOTIDE SEQUENCE [LARGE SCALE GENOMIC DNA]</scope>
    <source>
        <strain evidence="1">PS880</strain>
    </source>
</reference>
<proteinExistence type="predicted"/>
<gene>
    <name evidence="1" type="ORF">PS880_04482</name>
</gene>
<evidence type="ECO:0000313" key="2">
    <source>
        <dbReference type="Proteomes" id="UP000375525"/>
    </source>
</evidence>
<dbReference type="RefSeq" id="WP_150781524.1">
    <property type="nucleotide sequence ID" value="NZ_CABVIH010000024.1"/>
</dbReference>
<organism evidence="1 2">
    <name type="scientific">Pseudomonas fluorescens</name>
    <dbReference type="NCBI Taxonomy" id="294"/>
    <lineage>
        <taxon>Bacteria</taxon>
        <taxon>Pseudomonadati</taxon>
        <taxon>Pseudomonadota</taxon>
        <taxon>Gammaproteobacteria</taxon>
        <taxon>Pseudomonadales</taxon>
        <taxon>Pseudomonadaceae</taxon>
        <taxon>Pseudomonas</taxon>
    </lineage>
</organism>
<dbReference type="Proteomes" id="UP000375525">
    <property type="component" value="Unassembled WGS sequence"/>
</dbReference>
<dbReference type="OrthoDB" id="79831at2"/>
<name>A0A5E7NBK1_PSEFL</name>
<accession>A0A5E7NBK1</accession>
<dbReference type="AlphaFoldDB" id="A0A5E7NBK1"/>
<evidence type="ECO:0000313" key="1">
    <source>
        <dbReference type="EMBL" id="VVP33900.1"/>
    </source>
</evidence>